<protein>
    <submittedName>
        <fullName evidence="1">Helix-turn-helix domain-containing protein</fullName>
    </submittedName>
</protein>
<dbReference type="AlphaFoldDB" id="A0A1I3PTM9"/>
<sequence length="133" mass="15143">MAKRKKSYNGADRTGRSKYEGQYMKLPYVFVHHRQWRSLSGPAAKVWLELRSRFNGGNNGQLRLSQREASKLLGLGKSTVAKAFKELERKGFLVVVVQGDWYGRKATEFRITTEACNGNLPTHDWRKDPSLAG</sequence>
<organism evidence="1 2">
    <name type="scientific">Albimonas pacifica</name>
    <dbReference type="NCBI Taxonomy" id="1114924"/>
    <lineage>
        <taxon>Bacteria</taxon>
        <taxon>Pseudomonadati</taxon>
        <taxon>Pseudomonadota</taxon>
        <taxon>Alphaproteobacteria</taxon>
        <taxon>Rhodobacterales</taxon>
        <taxon>Paracoccaceae</taxon>
        <taxon>Albimonas</taxon>
    </lineage>
</organism>
<dbReference type="SUPFAM" id="SSF46785">
    <property type="entry name" value="Winged helix' DNA-binding domain"/>
    <property type="match status" value="1"/>
</dbReference>
<keyword evidence="2" id="KW-1185">Reference proteome</keyword>
<dbReference type="Proteomes" id="UP000199377">
    <property type="component" value="Unassembled WGS sequence"/>
</dbReference>
<name>A0A1I3PTM9_9RHOB</name>
<gene>
    <name evidence="1" type="ORF">SAMN05216258_1216</name>
</gene>
<accession>A0A1I3PTM9</accession>
<dbReference type="RefSeq" id="WP_092866080.1">
    <property type="nucleotide sequence ID" value="NZ_FOQH01000021.1"/>
</dbReference>
<evidence type="ECO:0000313" key="2">
    <source>
        <dbReference type="Proteomes" id="UP000199377"/>
    </source>
</evidence>
<proteinExistence type="predicted"/>
<reference evidence="1 2" key="1">
    <citation type="submission" date="2016-10" db="EMBL/GenBank/DDBJ databases">
        <authorList>
            <person name="de Groot N.N."/>
        </authorList>
    </citation>
    <scope>NUCLEOTIDE SEQUENCE [LARGE SCALE GENOMIC DNA]</scope>
    <source>
        <strain evidence="1 2">CGMCC 1.11030</strain>
    </source>
</reference>
<evidence type="ECO:0000313" key="1">
    <source>
        <dbReference type="EMBL" id="SFJ24988.1"/>
    </source>
</evidence>
<dbReference type="InterPro" id="IPR036390">
    <property type="entry name" value="WH_DNA-bd_sf"/>
</dbReference>
<dbReference type="EMBL" id="FOQH01000021">
    <property type="protein sequence ID" value="SFJ24988.1"/>
    <property type="molecule type" value="Genomic_DNA"/>
</dbReference>
<dbReference type="STRING" id="1114924.SAMN05216258_1216"/>